<evidence type="ECO:0000256" key="9">
    <source>
        <dbReference type="SAM" id="Phobius"/>
    </source>
</evidence>
<evidence type="ECO:0000256" key="3">
    <source>
        <dbReference type="ARBA" id="ARBA00022475"/>
    </source>
</evidence>
<feature type="transmembrane region" description="Helical" evidence="9">
    <location>
        <begin position="12"/>
        <end position="34"/>
    </location>
</feature>
<accession>A0A1X9MBB5</accession>
<gene>
    <name evidence="11" type="ORF">BkAM31D_08400</name>
</gene>
<evidence type="ECO:0000313" key="11">
    <source>
        <dbReference type="EMBL" id="ARK29880.1"/>
    </source>
</evidence>
<proteinExistence type="inferred from homology"/>
<protein>
    <submittedName>
        <fullName evidence="11">Tripartite ATP-independent periplasmic transporters, DctQ component</fullName>
    </submittedName>
</protein>
<evidence type="ECO:0000256" key="5">
    <source>
        <dbReference type="ARBA" id="ARBA00022692"/>
    </source>
</evidence>
<comment type="similarity">
    <text evidence="8">Belongs to the TRAP transporter small permease family.</text>
</comment>
<keyword evidence="5 9" id="KW-0812">Transmembrane</keyword>
<evidence type="ECO:0000256" key="8">
    <source>
        <dbReference type="ARBA" id="ARBA00038436"/>
    </source>
</evidence>
<evidence type="ECO:0000259" key="10">
    <source>
        <dbReference type="Pfam" id="PF04290"/>
    </source>
</evidence>
<feature type="transmembrane region" description="Helical" evidence="9">
    <location>
        <begin position="46"/>
        <end position="63"/>
    </location>
</feature>
<name>A0A1X9MBB5_9BACI</name>
<keyword evidence="3" id="KW-1003">Cell membrane</keyword>
<reference evidence="11 12" key="1">
    <citation type="submission" date="2017-04" db="EMBL/GenBank/DDBJ databases">
        <title>Bacillus krulwichiae AM31D Genome sequencing and assembly.</title>
        <authorList>
            <person name="Krulwich T.A."/>
            <person name="Anastor L."/>
            <person name="Ehrlich R."/>
            <person name="Ehrlich G.D."/>
            <person name="Janto B."/>
        </authorList>
    </citation>
    <scope>NUCLEOTIDE SEQUENCE [LARGE SCALE GENOMIC DNA]</scope>
    <source>
        <strain evidence="11 12">AM31D</strain>
    </source>
</reference>
<dbReference type="STRING" id="199441.BkAM31D_08400"/>
<dbReference type="InterPro" id="IPR055348">
    <property type="entry name" value="DctQ"/>
</dbReference>
<dbReference type="Pfam" id="PF04290">
    <property type="entry name" value="DctQ"/>
    <property type="match status" value="1"/>
</dbReference>
<dbReference type="KEGG" id="bkw:BkAM31D_08400"/>
<feature type="transmembrane region" description="Helical" evidence="9">
    <location>
        <begin position="84"/>
        <end position="105"/>
    </location>
</feature>
<dbReference type="Proteomes" id="UP000193006">
    <property type="component" value="Chromosome"/>
</dbReference>
<keyword evidence="4" id="KW-0997">Cell inner membrane</keyword>
<dbReference type="GO" id="GO:0005886">
    <property type="term" value="C:plasma membrane"/>
    <property type="evidence" value="ECO:0007669"/>
    <property type="project" value="UniProtKB-SubCell"/>
</dbReference>
<sequence>MIKIISYLPKISNSFGMIAIFIMILVTVVGVVGRMIGKPVLGNVELVQIMLLVLIMTTLSYAQSEDRHIKIGLIVDRLPKKAQFCLDIFNYVATFLYCLIVAYAFVLETDREMNVTMKSTLVLGVPLYILKIVVVIGFVLWAIESINRIIQRYKSFSRDEYNKEVKG</sequence>
<evidence type="ECO:0000256" key="7">
    <source>
        <dbReference type="ARBA" id="ARBA00023136"/>
    </source>
</evidence>
<feature type="domain" description="Tripartite ATP-independent periplasmic transporters DctQ component" evidence="10">
    <location>
        <begin position="23"/>
        <end position="153"/>
    </location>
</feature>
<keyword evidence="12" id="KW-1185">Reference proteome</keyword>
<organism evidence="11 12">
    <name type="scientific">Halalkalibacter krulwichiae</name>
    <dbReference type="NCBI Taxonomy" id="199441"/>
    <lineage>
        <taxon>Bacteria</taxon>
        <taxon>Bacillati</taxon>
        <taxon>Bacillota</taxon>
        <taxon>Bacilli</taxon>
        <taxon>Bacillales</taxon>
        <taxon>Bacillaceae</taxon>
        <taxon>Halalkalibacter</taxon>
    </lineage>
</organism>
<dbReference type="RefSeq" id="WP_066152315.1">
    <property type="nucleotide sequence ID" value="NZ_CP020814.1"/>
</dbReference>
<dbReference type="EMBL" id="CP020814">
    <property type="protein sequence ID" value="ARK29880.1"/>
    <property type="molecule type" value="Genomic_DNA"/>
</dbReference>
<dbReference type="PANTHER" id="PTHR35011">
    <property type="entry name" value="2,3-DIKETO-L-GULONATE TRAP TRANSPORTER SMALL PERMEASE PROTEIN YIAM"/>
    <property type="match status" value="1"/>
</dbReference>
<feature type="transmembrane region" description="Helical" evidence="9">
    <location>
        <begin position="125"/>
        <end position="143"/>
    </location>
</feature>
<dbReference type="AlphaFoldDB" id="A0A1X9MBB5"/>
<keyword evidence="7 9" id="KW-0472">Membrane</keyword>
<evidence type="ECO:0000256" key="4">
    <source>
        <dbReference type="ARBA" id="ARBA00022519"/>
    </source>
</evidence>
<evidence type="ECO:0000256" key="2">
    <source>
        <dbReference type="ARBA" id="ARBA00022448"/>
    </source>
</evidence>
<keyword evidence="6 9" id="KW-1133">Transmembrane helix</keyword>
<evidence type="ECO:0000256" key="1">
    <source>
        <dbReference type="ARBA" id="ARBA00004429"/>
    </source>
</evidence>
<evidence type="ECO:0000313" key="12">
    <source>
        <dbReference type="Proteomes" id="UP000193006"/>
    </source>
</evidence>
<dbReference type="InterPro" id="IPR007387">
    <property type="entry name" value="TRAP_DctQ"/>
</dbReference>
<keyword evidence="2" id="KW-0813">Transport</keyword>
<evidence type="ECO:0000256" key="6">
    <source>
        <dbReference type="ARBA" id="ARBA00022989"/>
    </source>
</evidence>
<comment type="subcellular location">
    <subcellularLocation>
        <location evidence="1">Cell inner membrane</location>
        <topology evidence="1">Multi-pass membrane protein</topology>
    </subcellularLocation>
</comment>